<sequence length="712" mass="74155">MKKQLLLGALVAAGALCLPDVSTGHGGTYRGPGDTVPPGGGGGGGGAGGPSSPGPSGPSAPGPAGPSSPGPSSPGAPAAGPASAGPTSGGGSAGPDLSIWDFWWGFNKEPYLNLRARVRSAGVVSSSDDFFLGRGEEDQRESSLRPSESLIRDKVVPALIKTLESEKQNDIVTGCLVALAKIGDVPSEDGSSQFVEIMTRFLKSKEQQNAETAALALGILADDRGVPALVSLMRSDDEGQRLVGKAVPVRTRAFAAYGLGLVGNKTASNEMRQTIVEHLVDTIQGERGARPDIKVGAISALGLIPLDWESEVAVTEEDSNAKYAANRVALLEYLIENMNPDTRGDEGGDKDFRVRSQVPIAAARLLSTHDSIPESQLAIRGKVIDRLLELADQNSKEKRVEVLMSATIALGMIGNAGSTGEEGKQNELIFKELARIAKQSADNHTEYFGLIALGEMGSRAGSTGDRGLQGAAEKEILSALAKGKGQKQPWAALALGVYGHALNEASTPAPPNVVLAVRSEAKKEKQPALIGGYAISLGLLKDSESADDLLGMLDKKEFSTDEARGNIAVGLGLMQATQAVEVLNNVVKKAKFRPDLLKQTAIALGLLGDKTAVPELVSMLQDAKGLSAQAAIASALGFIGDKESVEPLTQMLLGESEKKASDIARGFSAVALGIVCSKEPLPWNTKLSRNVNYRANVETLTNSDGTGVLDIL</sequence>
<dbReference type="InterPro" id="IPR011989">
    <property type="entry name" value="ARM-like"/>
</dbReference>
<name>A0A518ETF5_9BACT</name>
<dbReference type="GO" id="GO:0016491">
    <property type="term" value="F:oxidoreductase activity"/>
    <property type="evidence" value="ECO:0007669"/>
    <property type="project" value="TreeGrafter"/>
</dbReference>
<organism evidence="2 3">
    <name type="scientific">Saltatorellus ferox</name>
    <dbReference type="NCBI Taxonomy" id="2528018"/>
    <lineage>
        <taxon>Bacteria</taxon>
        <taxon>Pseudomonadati</taxon>
        <taxon>Planctomycetota</taxon>
        <taxon>Planctomycetia</taxon>
        <taxon>Planctomycetia incertae sedis</taxon>
        <taxon>Saltatorellus</taxon>
    </lineage>
</organism>
<evidence type="ECO:0000313" key="2">
    <source>
        <dbReference type="EMBL" id="QDV07363.1"/>
    </source>
</evidence>
<dbReference type="InterPro" id="IPR004155">
    <property type="entry name" value="PBS_lyase_HEAT"/>
</dbReference>
<dbReference type="SMART" id="SM00567">
    <property type="entry name" value="EZ_HEAT"/>
    <property type="match status" value="3"/>
</dbReference>
<dbReference type="PANTHER" id="PTHR12697">
    <property type="entry name" value="PBS LYASE HEAT-LIKE PROTEIN"/>
    <property type="match status" value="1"/>
</dbReference>
<keyword evidence="2" id="KW-0456">Lyase</keyword>
<protein>
    <submittedName>
        <fullName evidence="2">PBS lyase HEAT-like repeat protein</fullName>
    </submittedName>
</protein>
<dbReference type="Pfam" id="PF13646">
    <property type="entry name" value="HEAT_2"/>
    <property type="match status" value="1"/>
</dbReference>
<evidence type="ECO:0000313" key="3">
    <source>
        <dbReference type="Proteomes" id="UP000320390"/>
    </source>
</evidence>
<dbReference type="AlphaFoldDB" id="A0A518ETF5"/>
<evidence type="ECO:0000256" key="1">
    <source>
        <dbReference type="SAM" id="MobiDB-lite"/>
    </source>
</evidence>
<keyword evidence="3" id="KW-1185">Reference proteome</keyword>
<proteinExistence type="predicted"/>
<dbReference type="PANTHER" id="PTHR12697:SF5">
    <property type="entry name" value="DEOXYHYPUSINE HYDROXYLASE"/>
    <property type="match status" value="1"/>
</dbReference>
<dbReference type="GO" id="GO:0016829">
    <property type="term" value="F:lyase activity"/>
    <property type="evidence" value="ECO:0007669"/>
    <property type="project" value="UniProtKB-KW"/>
</dbReference>
<dbReference type="EMBL" id="CP036434">
    <property type="protein sequence ID" value="QDV07363.1"/>
    <property type="molecule type" value="Genomic_DNA"/>
</dbReference>
<feature type="region of interest" description="Disordered" evidence="1">
    <location>
        <begin position="23"/>
        <end position="92"/>
    </location>
</feature>
<feature type="compositionally biased region" description="Low complexity" evidence="1">
    <location>
        <begin position="75"/>
        <end position="86"/>
    </location>
</feature>
<dbReference type="RefSeq" id="WP_419190175.1">
    <property type="nucleotide sequence ID" value="NZ_CP036434.1"/>
</dbReference>
<accession>A0A518ETF5</accession>
<feature type="compositionally biased region" description="Pro residues" evidence="1">
    <location>
        <begin position="52"/>
        <end position="74"/>
    </location>
</feature>
<dbReference type="InterPro" id="IPR016024">
    <property type="entry name" value="ARM-type_fold"/>
</dbReference>
<feature type="compositionally biased region" description="Gly residues" evidence="1">
    <location>
        <begin position="38"/>
        <end position="51"/>
    </location>
</feature>
<gene>
    <name evidence="2" type="ORF">Poly30_28870</name>
</gene>
<dbReference type="Proteomes" id="UP000320390">
    <property type="component" value="Chromosome"/>
</dbReference>
<reference evidence="2 3" key="1">
    <citation type="submission" date="2019-02" db="EMBL/GenBank/DDBJ databases">
        <title>Deep-cultivation of Planctomycetes and their phenomic and genomic characterization uncovers novel biology.</title>
        <authorList>
            <person name="Wiegand S."/>
            <person name="Jogler M."/>
            <person name="Boedeker C."/>
            <person name="Pinto D."/>
            <person name="Vollmers J."/>
            <person name="Rivas-Marin E."/>
            <person name="Kohn T."/>
            <person name="Peeters S.H."/>
            <person name="Heuer A."/>
            <person name="Rast P."/>
            <person name="Oberbeckmann S."/>
            <person name="Bunk B."/>
            <person name="Jeske O."/>
            <person name="Meyerdierks A."/>
            <person name="Storesund J.E."/>
            <person name="Kallscheuer N."/>
            <person name="Luecker S."/>
            <person name="Lage O.M."/>
            <person name="Pohl T."/>
            <person name="Merkel B.J."/>
            <person name="Hornburger P."/>
            <person name="Mueller R.-W."/>
            <person name="Bruemmer F."/>
            <person name="Labrenz M."/>
            <person name="Spormann A.M."/>
            <person name="Op den Camp H."/>
            <person name="Overmann J."/>
            <person name="Amann R."/>
            <person name="Jetten M.S.M."/>
            <person name="Mascher T."/>
            <person name="Medema M.H."/>
            <person name="Devos D.P."/>
            <person name="Kaster A.-K."/>
            <person name="Ovreas L."/>
            <person name="Rohde M."/>
            <person name="Galperin M.Y."/>
            <person name="Jogler C."/>
        </authorList>
    </citation>
    <scope>NUCLEOTIDE SEQUENCE [LARGE SCALE GENOMIC DNA]</scope>
    <source>
        <strain evidence="2 3">Poly30</strain>
    </source>
</reference>
<dbReference type="Gene3D" id="1.25.10.10">
    <property type="entry name" value="Leucine-rich Repeat Variant"/>
    <property type="match status" value="2"/>
</dbReference>
<dbReference type="SUPFAM" id="SSF48371">
    <property type="entry name" value="ARM repeat"/>
    <property type="match status" value="1"/>
</dbReference>